<dbReference type="InterPro" id="IPR011335">
    <property type="entry name" value="Restrct_endonuc-II-like"/>
</dbReference>
<dbReference type="InterPro" id="IPR041682">
    <property type="entry name" value="AAA_14"/>
</dbReference>
<organism evidence="3 4">
    <name type="scientific">Phocaeicola intestinalis</name>
    <dbReference type="NCBI Taxonomy" id="2762212"/>
    <lineage>
        <taxon>Bacteria</taxon>
        <taxon>Pseudomonadati</taxon>
        <taxon>Bacteroidota</taxon>
        <taxon>Bacteroidia</taxon>
        <taxon>Bacteroidales</taxon>
        <taxon>Bacteroidaceae</taxon>
        <taxon>Phocaeicola</taxon>
    </lineage>
</organism>
<dbReference type="RefSeq" id="WP_087210294.1">
    <property type="nucleotide sequence ID" value="NZ_JACSPP010000004.1"/>
</dbReference>
<feature type="domain" description="AAA" evidence="1">
    <location>
        <begin position="19"/>
        <end position="151"/>
    </location>
</feature>
<protein>
    <submittedName>
        <fullName evidence="3">ATP-binding protein</fullName>
    </submittedName>
</protein>
<keyword evidence="3" id="KW-0067">ATP-binding</keyword>
<evidence type="ECO:0000313" key="3">
    <source>
        <dbReference type="EMBL" id="MBD8039239.1"/>
    </source>
</evidence>
<dbReference type="Pfam" id="PF13173">
    <property type="entry name" value="AAA_14"/>
    <property type="match status" value="1"/>
</dbReference>
<dbReference type="EMBL" id="JACSPP010000004">
    <property type="protein sequence ID" value="MBD8039239.1"/>
    <property type="molecule type" value="Genomic_DNA"/>
</dbReference>
<gene>
    <name evidence="3" type="ORF">H9625_02025</name>
</gene>
<proteinExistence type="predicted"/>
<accession>A0ABR8Y4V7</accession>
<evidence type="ECO:0000259" key="1">
    <source>
        <dbReference type="Pfam" id="PF13173"/>
    </source>
</evidence>
<reference evidence="3 4" key="1">
    <citation type="submission" date="2020-08" db="EMBL/GenBank/DDBJ databases">
        <title>A Genomic Blueprint of the Chicken Gut Microbiome.</title>
        <authorList>
            <person name="Gilroy R."/>
            <person name="Ravi A."/>
            <person name="Getino M."/>
            <person name="Pursley I."/>
            <person name="Horton D.L."/>
            <person name="Alikhan N.-F."/>
            <person name="Baker D."/>
            <person name="Gharbi K."/>
            <person name="Hall N."/>
            <person name="Watson M."/>
            <person name="Adriaenssens E.M."/>
            <person name="Foster-Nyarko E."/>
            <person name="Jarju S."/>
            <person name="Secka A."/>
            <person name="Antonio M."/>
            <person name="Oren A."/>
            <person name="Chaudhuri R."/>
            <person name="La Ragione R.M."/>
            <person name="Hildebrand F."/>
            <person name="Pallen M.J."/>
        </authorList>
    </citation>
    <scope>NUCLEOTIDE SEQUENCE [LARGE SCALE GENOMIC DNA]</scope>
    <source>
        <strain evidence="3 4">Sa1CVN1</strain>
    </source>
</reference>
<dbReference type="InterPro" id="IPR025420">
    <property type="entry name" value="DUF4143"/>
</dbReference>
<sequence length="442" mass="50344">MFKRTILQHLEQWKTDTHRKPLVLRGARQVGKTTVINEFGKTFDNYLSLNLEKREAAALFEMEMPLKDLMPLLFAHCGLSRKPGSTLLFIDEIQNSPKAIGLLRYFYEELPELHVVAAGSLLENLVEVNVSFPVGRVQYMALRPCSFREFLGAIGEEALLPVLEHPQATVPFHGRLMQLFNRYTLIGGMPEAVQLYAERRDLLALSDVYETLLQGYRDDVEKYTKGKLLKEVVRFILEEGWGKAAQPITLGGFASSSYQAREVGEAFRLLEKAMLLELVYPTTSTEVPALSETKRTPKLIWLDTGLVNYAAQVQKEVLDAKDLQDAWRGRIAEHVVAQELLTLTDKVSQKRNFWMRGNDSSAEVDFVWVQQSRLYPIEVKTGHNAHLRSLHSFMERSSQTVAVRVWSQPYSIDEVKTVGGKNFRLINLPFYLVGSINRLLAE</sequence>
<dbReference type="SUPFAM" id="SSF52540">
    <property type="entry name" value="P-loop containing nucleoside triphosphate hydrolases"/>
    <property type="match status" value="1"/>
</dbReference>
<dbReference type="PANTHER" id="PTHR33295">
    <property type="entry name" value="ATPASE"/>
    <property type="match status" value="1"/>
</dbReference>
<dbReference type="Proteomes" id="UP000620874">
    <property type="component" value="Unassembled WGS sequence"/>
</dbReference>
<keyword evidence="3" id="KW-0547">Nucleotide-binding</keyword>
<evidence type="ECO:0000259" key="2">
    <source>
        <dbReference type="Pfam" id="PF13635"/>
    </source>
</evidence>
<dbReference type="PANTHER" id="PTHR33295:SF7">
    <property type="entry name" value="ATPASE"/>
    <property type="match status" value="1"/>
</dbReference>
<name>A0ABR8Y4V7_9BACT</name>
<feature type="domain" description="DUF4143" evidence="2">
    <location>
        <begin position="259"/>
        <end position="381"/>
    </location>
</feature>
<keyword evidence="4" id="KW-1185">Reference proteome</keyword>
<comment type="caution">
    <text evidence="3">The sequence shown here is derived from an EMBL/GenBank/DDBJ whole genome shotgun (WGS) entry which is preliminary data.</text>
</comment>
<dbReference type="Pfam" id="PF13635">
    <property type="entry name" value="DUF4143"/>
    <property type="match status" value="1"/>
</dbReference>
<evidence type="ECO:0000313" key="4">
    <source>
        <dbReference type="Proteomes" id="UP000620874"/>
    </source>
</evidence>
<dbReference type="SUPFAM" id="SSF52980">
    <property type="entry name" value="Restriction endonuclease-like"/>
    <property type="match status" value="1"/>
</dbReference>
<dbReference type="InterPro" id="IPR027417">
    <property type="entry name" value="P-loop_NTPase"/>
</dbReference>
<dbReference type="GO" id="GO:0005524">
    <property type="term" value="F:ATP binding"/>
    <property type="evidence" value="ECO:0007669"/>
    <property type="project" value="UniProtKB-KW"/>
</dbReference>